<organism evidence="2">
    <name type="scientific">marine metagenome</name>
    <dbReference type="NCBI Taxonomy" id="408172"/>
    <lineage>
        <taxon>unclassified sequences</taxon>
        <taxon>metagenomes</taxon>
        <taxon>ecological metagenomes</taxon>
    </lineage>
</organism>
<evidence type="ECO:0000256" key="1">
    <source>
        <dbReference type="SAM" id="MobiDB-lite"/>
    </source>
</evidence>
<accession>A0A382HWQ9</accession>
<dbReference type="AlphaFoldDB" id="A0A382HWQ9"/>
<name>A0A382HWQ9_9ZZZZ</name>
<gene>
    <name evidence="2" type="ORF">METZ01_LOCUS244473</name>
</gene>
<sequence length="105" mass="11476">MEALEATIIVASVDDEEHAQEMVDKGFSFKMAYGVSKEESDAFGAWWSEDRGGYIQPAEFLIGRGGVVLGSIYASGPVGRMGADEALRQITRRESTRKEQEGQEG</sequence>
<evidence type="ECO:0000313" key="2">
    <source>
        <dbReference type="EMBL" id="SVB91619.1"/>
    </source>
</evidence>
<proteinExistence type="predicted"/>
<dbReference type="SUPFAM" id="SSF52833">
    <property type="entry name" value="Thioredoxin-like"/>
    <property type="match status" value="1"/>
</dbReference>
<reference evidence="2" key="1">
    <citation type="submission" date="2018-05" db="EMBL/GenBank/DDBJ databases">
        <authorList>
            <person name="Lanie J.A."/>
            <person name="Ng W.-L."/>
            <person name="Kazmierczak K.M."/>
            <person name="Andrzejewski T.M."/>
            <person name="Davidsen T.M."/>
            <person name="Wayne K.J."/>
            <person name="Tettelin H."/>
            <person name="Glass J.I."/>
            <person name="Rusch D."/>
            <person name="Podicherti R."/>
            <person name="Tsui H.-C.T."/>
            <person name="Winkler M.E."/>
        </authorList>
    </citation>
    <scope>NUCLEOTIDE SEQUENCE</scope>
</reference>
<protein>
    <recommendedName>
        <fullName evidence="3">Alkyl hydroperoxide reductase subunit C/ Thiol specific antioxidant domain-containing protein</fullName>
    </recommendedName>
</protein>
<dbReference type="Gene3D" id="3.40.30.10">
    <property type="entry name" value="Glutaredoxin"/>
    <property type="match status" value="1"/>
</dbReference>
<feature type="region of interest" description="Disordered" evidence="1">
    <location>
        <begin position="84"/>
        <end position="105"/>
    </location>
</feature>
<dbReference type="InterPro" id="IPR036249">
    <property type="entry name" value="Thioredoxin-like_sf"/>
</dbReference>
<evidence type="ECO:0008006" key="3">
    <source>
        <dbReference type="Google" id="ProtNLM"/>
    </source>
</evidence>
<dbReference type="EMBL" id="UINC01063706">
    <property type="protein sequence ID" value="SVB91619.1"/>
    <property type="molecule type" value="Genomic_DNA"/>
</dbReference>